<organism evidence="1 2">
    <name type="scientific">Purpureocillium lilacinum</name>
    <name type="common">Paecilomyces lilacinus</name>
    <dbReference type="NCBI Taxonomy" id="33203"/>
    <lineage>
        <taxon>Eukaryota</taxon>
        <taxon>Fungi</taxon>
        <taxon>Dikarya</taxon>
        <taxon>Ascomycota</taxon>
        <taxon>Pezizomycotina</taxon>
        <taxon>Sordariomycetes</taxon>
        <taxon>Hypocreomycetidae</taxon>
        <taxon>Hypocreales</taxon>
        <taxon>Ophiocordycipitaceae</taxon>
        <taxon>Purpureocillium</taxon>
    </lineage>
</organism>
<name>A0ACC4E8H7_PURLI</name>
<protein>
    <submittedName>
        <fullName evidence="1">Uncharacterized protein</fullName>
    </submittedName>
</protein>
<reference evidence="1" key="1">
    <citation type="submission" date="2024-12" db="EMBL/GenBank/DDBJ databases">
        <title>Comparative genomics and development of molecular markers within Purpureocillium lilacinum and among Purpureocillium species.</title>
        <authorList>
            <person name="Yeh Z.-Y."/>
            <person name="Ni N.-T."/>
            <person name="Lo P.-H."/>
            <person name="Mushyakhwo K."/>
            <person name="Lin C.-F."/>
            <person name="Nai Y.-S."/>
        </authorList>
    </citation>
    <scope>NUCLEOTIDE SEQUENCE</scope>
    <source>
        <strain evidence="1">NCHU-NPUST-175</strain>
    </source>
</reference>
<sequence>MRAAPAAIARLLCLLHRHGRFAGHAAAGVAAAPLHHEAHGVPGTIGRPPNQSPQHRPRRQHRASAGLGPRSCVRMRAQEAVGDRTPPASPRQVAPRNPCLAAPWEAPENK</sequence>
<proteinExistence type="predicted"/>
<gene>
    <name evidence="1" type="ORF">ACCO45_000822</name>
</gene>
<keyword evidence="2" id="KW-1185">Reference proteome</keyword>
<accession>A0ACC4E8H7</accession>
<evidence type="ECO:0000313" key="2">
    <source>
        <dbReference type="Proteomes" id="UP001638806"/>
    </source>
</evidence>
<dbReference type="Proteomes" id="UP001638806">
    <property type="component" value="Unassembled WGS sequence"/>
</dbReference>
<comment type="caution">
    <text evidence="1">The sequence shown here is derived from an EMBL/GenBank/DDBJ whole genome shotgun (WGS) entry which is preliminary data.</text>
</comment>
<evidence type="ECO:0000313" key="1">
    <source>
        <dbReference type="EMBL" id="KAL3963818.1"/>
    </source>
</evidence>
<dbReference type="EMBL" id="JBGNUJ010000002">
    <property type="protein sequence ID" value="KAL3963818.1"/>
    <property type="molecule type" value="Genomic_DNA"/>
</dbReference>